<dbReference type="AlphaFoldDB" id="A0AAV8TJL0"/>
<protein>
    <recommendedName>
        <fullName evidence="2">Retrotransposon gag domain-containing protein</fullName>
    </recommendedName>
</protein>
<feature type="region of interest" description="Disordered" evidence="1">
    <location>
        <begin position="1"/>
        <end position="25"/>
    </location>
</feature>
<accession>A0AAV8TJL0</accession>
<feature type="domain" description="Retrotransposon gag" evidence="2">
    <location>
        <begin position="84"/>
        <end position="177"/>
    </location>
</feature>
<keyword evidence="4" id="KW-1185">Reference proteome</keyword>
<sequence length="309" mass="34460">MAEGVGPRLRDYAEPGIQESTSGIRNPTVDANNFELKPALISMVQQSQFGGSPVEDPNMHLTIFLEVCDTLKMNGVTSDAIRLRLFPFSLRDKARAWLHSLPAGSITIWEQLSRSFLAKYFPPSKTTNLRNQISTFTQKDDETLYEAWERYKELLRLCPHHGLPSWMVLHNFYNGLLQSMRTLIDAAVGGAILNKTYADAYNLIKEMALNHYQWSNERGATKRTPGKYDVDALTILSAKVDAMTHRLDRLNVNSVNAGSSTSACEICGSVDHLSVHCQAGNPFAQDQGSDQVHAIVGSEKESMLSIEKR</sequence>
<dbReference type="Proteomes" id="UP001159364">
    <property type="component" value="Linkage Group LG04"/>
</dbReference>
<dbReference type="Pfam" id="PF03732">
    <property type="entry name" value="Retrotrans_gag"/>
    <property type="match status" value="1"/>
</dbReference>
<name>A0AAV8TJL0_9ROSI</name>
<dbReference type="PANTHER" id="PTHR33223:SF11">
    <property type="entry name" value="ELEMENT PROTEIN, PUTATIVE-RELATED"/>
    <property type="match status" value="1"/>
</dbReference>
<gene>
    <name evidence="3" type="ORF">K2173_012538</name>
</gene>
<dbReference type="PANTHER" id="PTHR33223">
    <property type="entry name" value="CCHC-TYPE DOMAIN-CONTAINING PROTEIN"/>
    <property type="match status" value="1"/>
</dbReference>
<evidence type="ECO:0000313" key="4">
    <source>
        <dbReference type="Proteomes" id="UP001159364"/>
    </source>
</evidence>
<reference evidence="3 4" key="1">
    <citation type="submission" date="2021-09" db="EMBL/GenBank/DDBJ databases">
        <title>Genomic insights and catalytic innovation underlie evolution of tropane alkaloids biosynthesis.</title>
        <authorList>
            <person name="Wang Y.-J."/>
            <person name="Tian T."/>
            <person name="Huang J.-P."/>
            <person name="Huang S.-X."/>
        </authorList>
    </citation>
    <scope>NUCLEOTIDE SEQUENCE [LARGE SCALE GENOMIC DNA]</scope>
    <source>
        <strain evidence="3">KIB-2018</strain>
        <tissue evidence="3">Leaf</tissue>
    </source>
</reference>
<organism evidence="3 4">
    <name type="scientific">Erythroxylum novogranatense</name>
    <dbReference type="NCBI Taxonomy" id="1862640"/>
    <lineage>
        <taxon>Eukaryota</taxon>
        <taxon>Viridiplantae</taxon>
        <taxon>Streptophyta</taxon>
        <taxon>Embryophyta</taxon>
        <taxon>Tracheophyta</taxon>
        <taxon>Spermatophyta</taxon>
        <taxon>Magnoliopsida</taxon>
        <taxon>eudicotyledons</taxon>
        <taxon>Gunneridae</taxon>
        <taxon>Pentapetalae</taxon>
        <taxon>rosids</taxon>
        <taxon>fabids</taxon>
        <taxon>Malpighiales</taxon>
        <taxon>Erythroxylaceae</taxon>
        <taxon>Erythroxylum</taxon>
    </lineage>
</organism>
<proteinExistence type="predicted"/>
<evidence type="ECO:0000259" key="2">
    <source>
        <dbReference type="Pfam" id="PF03732"/>
    </source>
</evidence>
<dbReference type="InterPro" id="IPR005162">
    <property type="entry name" value="Retrotrans_gag_dom"/>
</dbReference>
<evidence type="ECO:0000313" key="3">
    <source>
        <dbReference type="EMBL" id="KAJ8767027.1"/>
    </source>
</evidence>
<evidence type="ECO:0000256" key="1">
    <source>
        <dbReference type="SAM" id="MobiDB-lite"/>
    </source>
</evidence>
<dbReference type="EMBL" id="JAIWQS010000004">
    <property type="protein sequence ID" value="KAJ8767027.1"/>
    <property type="molecule type" value="Genomic_DNA"/>
</dbReference>
<comment type="caution">
    <text evidence="3">The sequence shown here is derived from an EMBL/GenBank/DDBJ whole genome shotgun (WGS) entry which is preliminary data.</text>
</comment>